<protein>
    <recommendedName>
        <fullName evidence="5">Transposase</fullName>
    </recommendedName>
</protein>
<dbReference type="PANTHER" id="PTHR37023">
    <property type="entry name" value="TRANSPOSASE"/>
    <property type="match status" value="1"/>
</dbReference>
<feature type="domain" description="Transposase IS801/IS1294" evidence="1">
    <location>
        <begin position="72"/>
        <end position="257"/>
    </location>
</feature>
<evidence type="ECO:0000313" key="4">
    <source>
        <dbReference type="Proteomes" id="UP000730739"/>
    </source>
</evidence>
<dbReference type="Proteomes" id="UP000730739">
    <property type="component" value="Unassembled WGS sequence"/>
</dbReference>
<evidence type="ECO:0000313" key="3">
    <source>
        <dbReference type="EMBL" id="MBP2236106.1"/>
    </source>
</evidence>
<name>A0ABS4QZP1_9HYPH</name>
<dbReference type="InterPro" id="IPR026889">
    <property type="entry name" value="Zn_Tnp"/>
</dbReference>
<dbReference type="InterPro" id="IPR054832">
    <property type="entry name" value="transpos_IS91"/>
</dbReference>
<keyword evidence="4" id="KW-1185">Reference proteome</keyword>
<dbReference type="Pfam" id="PF04986">
    <property type="entry name" value="Y2_Tnp"/>
    <property type="match status" value="1"/>
</dbReference>
<evidence type="ECO:0008006" key="5">
    <source>
        <dbReference type="Google" id="ProtNLM"/>
    </source>
</evidence>
<proteinExistence type="predicted"/>
<feature type="non-terminal residue" evidence="3">
    <location>
        <position position="1"/>
    </location>
</feature>
<dbReference type="Pfam" id="PF14319">
    <property type="entry name" value="Zn_Tnp_IS91"/>
    <property type="match status" value="1"/>
</dbReference>
<dbReference type="EMBL" id="JAGILA010000003">
    <property type="protein sequence ID" value="MBP2236106.1"/>
    <property type="molecule type" value="Genomic_DNA"/>
</dbReference>
<dbReference type="NCBIfam" id="NF033538">
    <property type="entry name" value="transpos_IS91"/>
    <property type="match status" value="1"/>
</dbReference>
<organism evidence="3 4">
    <name type="scientific">Sinorhizobium kostiense</name>
    <dbReference type="NCBI Taxonomy" id="76747"/>
    <lineage>
        <taxon>Bacteria</taxon>
        <taxon>Pseudomonadati</taxon>
        <taxon>Pseudomonadota</taxon>
        <taxon>Alphaproteobacteria</taxon>
        <taxon>Hyphomicrobiales</taxon>
        <taxon>Rhizobiaceae</taxon>
        <taxon>Sinorhizobium/Ensifer group</taxon>
        <taxon>Sinorhizobium</taxon>
    </lineage>
</organism>
<evidence type="ECO:0000259" key="1">
    <source>
        <dbReference type="Pfam" id="PF04986"/>
    </source>
</evidence>
<dbReference type="PANTHER" id="PTHR37023:SF1">
    <property type="entry name" value="ISSOD25 TRANSPOSASE TNPA_ISSOD25"/>
    <property type="match status" value="1"/>
</dbReference>
<gene>
    <name evidence="3" type="ORF">J2Z31_002620</name>
</gene>
<sequence length="413" mass="47766">RCQSLARAQWLEDRRAELLDTQYFHVVFTLPEAIAAIAYQNKALVYGLLFRATAETLRTIAADPRHLGAEIGFFAVLHSWGQNLLHHPHLHCVVPGGGFSPDGERWIACKPGFFLPVRVLSRLFRRLFLQHLEKAFDAGKLQFFTALQHLSECKAFRRYLAPVRKTDWVVYAKPPFAGPEQVLDYVGRYTHRVAISNNRLVDIEDGAVRFRWKDYRHGDRQKVMTVSTDEFIRRFLLHVLPEGFHRIRYYGFLGNRYREQKLAHCRDLLGMPIPEPSQSQAPKEYRDRGAHRAFPQAMPGLSSRADDHHRNLRRRHRTAAILGYVMKEAHRFHRHRSTVPPETGRSREGACRRAYQPFPAGHNGSLYRYNGNLYPCRIRNRRCFRPVHPAAAHVNTAPATPFLGAALFNTHRT</sequence>
<dbReference type="InterPro" id="IPR007069">
    <property type="entry name" value="Transposase_32"/>
</dbReference>
<accession>A0ABS4QZP1</accession>
<comment type="caution">
    <text evidence="3">The sequence shown here is derived from an EMBL/GenBank/DDBJ whole genome shotgun (WGS) entry which is preliminary data.</text>
</comment>
<evidence type="ECO:0000259" key="2">
    <source>
        <dbReference type="Pfam" id="PF14319"/>
    </source>
</evidence>
<reference evidence="3 4" key="1">
    <citation type="submission" date="2021-03" db="EMBL/GenBank/DDBJ databases">
        <title>Genomic Encyclopedia of Type Strains, Phase IV (KMG-IV): sequencing the most valuable type-strain genomes for metagenomic binning, comparative biology and taxonomic classification.</title>
        <authorList>
            <person name="Goeker M."/>
        </authorList>
    </citation>
    <scope>NUCLEOTIDE SEQUENCE [LARGE SCALE GENOMIC DNA]</scope>
    <source>
        <strain evidence="3 4">DSM 13372</strain>
    </source>
</reference>
<feature type="domain" description="Transposase zinc-binding" evidence="2">
    <location>
        <begin position="1"/>
        <end position="30"/>
    </location>
</feature>